<dbReference type="AlphaFoldDB" id="A0A386H2J7"/>
<dbReference type="InterPro" id="IPR052354">
    <property type="entry name" value="Cell_Wall_Dynamics_Protein"/>
</dbReference>
<dbReference type="Gene3D" id="2.30.30.40">
    <property type="entry name" value="SH3 Domains"/>
    <property type="match status" value="4"/>
</dbReference>
<dbReference type="InterPro" id="IPR007921">
    <property type="entry name" value="CHAP_dom"/>
</dbReference>
<evidence type="ECO:0000313" key="7">
    <source>
        <dbReference type="Proteomes" id="UP000266301"/>
    </source>
</evidence>
<proteinExistence type="predicted"/>
<dbReference type="InterPro" id="IPR036028">
    <property type="entry name" value="SH3-like_dom_sf"/>
</dbReference>
<dbReference type="Proteomes" id="UP000266301">
    <property type="component" value="Chromosome"/>
</dbReference>
<dbReference type="SUPFAM" id="SSF50044">
    <property type="entry name" value="SH3-domain"/>
    <property type="match status" value="1"/>
</dbReference>
<organism evidence="6 7">
    <name type="scientific">Clostridium fermenticellae</name>
    <dbReference type="NCBI Taxonomy" id="2068654"/>
    <lineage>
        <taxon>Bacteria</taxon>
        <taxon>Bacillati</taxon>
        <taxon>Bacillota</taxon>
        <taxon>Clostridia</taxon>
        <taxon>Eubacteriales</taxon>
        <taxon>Clostridiaceae</taxon>
        <taxon>Clostridium</taxon>
    </lineage>
</organism>
<keyword evidence="7" id="KW-1185">Reference proteome</keyword>
<dbReference type="Pfam" id="PF05257">
    <property type="entry name" value="CHAP"/>
    <property type="match status" value="1"/>
</dbReference>
<feature type="domain" description="Peptidase C51" evidence="4">
    <location>
        <begin position="33"/>
        <end position="164"/>
    </location>
</feature>
<dbReference type="PROSITE" id="PS50911">
    <property type="entry name" value="CHAP"/>
    <property type="match status" value="1"/>
</dbReference>
<dbReference type="RefSeq" id="WP_119970914.1">
    <property type="nucleotide sequence ID" value="NZ_CP032416.1"/>
</dbReference>
<sequence>MNRSKQMIFAFFISTAIMSSRNLLHTNHVLADGILPNIQSNAYNGNNIFTKCGYKGQCTWFTYGRVLEKLSIALPSEFYGNAVDWWYANARDKVYSYGYEPQANSIVVWGGGNLGYGHVGFVEKVEGDTVYLNEGNFNVRGSYDGNVKTLSKEAMKTRGNLYLKGYIYLSQNSSTSSDNTQNTDSSSGQAVIKTGTVNTSSSYLNVRNNASTSSSVIGSLAKGTSISIFSESNGWYKIKYNSSYGYVSSTYIASGTESQNTTSSTDTVEAGAISMTGSGTVNVSNSGSYLNVRSSASTSSNVIGSLAKGASVNIVEKCGDWYKINYSSSYGYVSSKYINLGSSSSTSTQNTSTSNNTGFVNIRDHSSYLNLRSTPSGTIAGSLPYGAEVQILSTNSGWYKINYNGKTGYVSAAYIKLSSNSAKVSQTTAAQNSSTSASDLTASTNTVSVKSEQNPLKDTIKSVKLSDPSATLNLRNSPWTGKILTEIPNGAKVEVISTSGRWYKVKYDSYIGYIHCDYIDINPGSNSANVLDANSESNSNKADNSSTNVSNTSYNDVVTMNYININQSKLKQFLEQSNSLLADDSYFSVVISAASQYNLNPLILFAIAGSEQGFVPNNTSSAYKIINNPYNVYGSWQSYNTNISDSSAIAARTVLNLSKGMPQGTNLFSYIGPKYASDSNWGSKTYSIFKQLSSIAQS</sequence>
<evidence type="ECO:0000256" key="2">
    <source>
        <dbReference type="ARBA" id="ARBA00011901"/>
    </source>
</evidence>
<feature type="domain" description="SH3b" evidence="5">
    <location>
        <begin position="349"/>
        <end position="419"/>
    </location>
</feature>
<dbReference type="PANTHER" id="PTHR34408:SF1">
    <property type="entry name" value="GLYCOSYL HYDROLASE FAMILY 19 DOMAIN-CONTAINING PROTEIN HI_1415"/>
    <property type="match status" value="1"/>
</dbReference>
<dbReference type="PROSITE" id="PS51781">
    <property type="entry name" value="SH3B"/>
    <property type="match status" value="3"/>
</dbReference>
<dbReference type="GO" id="GO:0008745">
    <property type="term" value="F:N-acetylmuramoyl-L-alanine amidase activity"/>
    <property type="evidence" value="ECO:0007669"/>
    <property type="project" value="UniProtKB-EC"/>
</dbReference>
<reference evidence="6 7" key="1">
    <citation type="journal article" date="2019" name="Int. J. Syst. Evol. Microbiol.">
        <title>Clostridium fermenticellae sp. nov., isolated from the mud in a fermentation cellar for the production of the Chinese liquor, baijiu.</title>
        <authorList>
            <person name="Xu P.X."/>
            <person name="Chai L.J."/>
            <person name="Qiu T."/>
            <person name="Zhang X.J."/>
            <person name="Lu Z.M."/>
            <person name="Xiao C."/>
            <person name="Wang S.T."/>
            <person name="Shen C.H."/>
            <person name="Shi J.S."/>
            <person name="Xu Z.H."/>
        </authorList>
    </citation>
    <scope>NUCLEOTIDE SEQUENCE [LARGE SCALE GENOMIC DNA]</scope>
    <source>
        <strain evidence="6 7">JN500901</strain>
    </source>
</reference>
<dbReference type="OrthoDB" id="1884925at2"/>
<dbReference type="SMART" id="SM00287">
    <property type="entry name" value="SH3b"/>
    <property type="match status" value="4"/>
</dbReference>
<gene>
    <name evidence="6" type="ORF">D4Z93_04955</name>
</gene>
<dbReference type="EC" id="3.5.1.28" evidence="2"/>
<dbReference type="Gene3D" id="3.90.1720.10">
    <property type="entry name" value="endopeptidase domain like (from Nostoc punctiforme)"/>
    <property type="match status" value="1"/>
</dbReference>
<evidence type="ECO:0000259" key="5">
    <source>
        <dbReference type="PROSITE" id="PS51781"/>
    </source>
</evidence>
<protein>
    <recommendedName>
        <fullName evidence="2">N-acetylmuramoyl-L-alanine amidase</fullName>
        <ecNumber evidence="2">3.5.1.28</ecNumber>
    </recommendedName>
</protein>
<dbReference type="InterPro" id="IPR003646">
    <property type="entry name" value="SH3-like_bac-type"/>
</dbReference>
<comment type="catalytic activity">
    <reaction evidence="1">
        <text>Hydrolyzes the link between N-acetylmuramoyl residues and L-amino acid residues in certain cell-wall glycopeptides.</text>
        <dbReference type="EC" id="3.5.1.28"/>
    </reaction>
</comment>
<evidence type="ECO:0000313" key="6">
    <source>
        <dbReference type="EMBL" id="AYD39900.1"/>
    </source>
</evidence>
<dbReference type="SUPFAM" id="SSF54001">
    <property type="entry name" value="Cysteine proteinases"/>
    <property type="match status" value="1"/>
</dbReference>
<feature type="compositionally biased region" description="Low complexity" evidence="3">
    <location>
        <begin position="430"/>
        <end position="446"/>
    </location>
</feature>
<evidence type="ECO:0000256" key="3">
    <source>
        <dbReference type="SAM" id="MobiDB-lite"/>
    </source>
</evidence>
<feature type="domain" description="SH3b" evidence="5">
    <location>
        <begin position="278"/>
        <end position="342"/>
    </location>
</feature>
<dbReference type="PANTHER" id="PTHR34408">
    <property type="entry name" value="FAMILY PROTEIN, PUTATIVE-RELATED"/>
    <property type="match status" value="1"/>
</dbReference>
<evidence type="ECO:0000256" key="1">
    <source>
        <dbReference type="ARBA" id="ARBA00001561"/>
    </source>
</evidence>
<dbReference type="InterPro" id="IPR038765">
    <property type="entry name" value="Papain-like_cys_pep_sf"/>
</dbReference>
<dbReference type="KEGG" id="cfer:D4Z93_04955"/>
<name>A0A386H2J7_9CLOT</name>
<feature type="region of interest" description="Disordered" evidence="3">
    <location>
        <begin position="430"/>
        <end position="453"/>
    </location>
</feature>
<dbReference type="EMBL" id="CP032416">
    <property type="protein sequence ID" value="AYD39900.1"/>
    <property type="molecule type" value="Genomic_DNA"/>
</dbReference>
<accession>A0A386H2J7</accession>
<feature type="domain" description="SH3b" evidence="5">
    <location>
        <begin position="192"/>
        <end position="256"/>
    </location>
</feature>
<evidence type="ECO:0000259" key="4">
    <source>
        <dbReference type="PROSITE" id="PS50911"/>
    </source>
</evidence>
<dbReference type="Pfam" id="PF08239">
    <property type="entry name" value="SH3_3"/>
    <property type="match status" value="4"/>
</dbReference>